<dbReference type="Gramene" id="CDF32936">
    <property type="protein sequence ID" value="CDF32936"/>
    <property type="gene ID" value="CHC_T00001819001"/>
</dbReference>
<gene>
    <name evidence="2" type="ORF">CHC_T00001819001</name>
</gene>
<dbReference type="Proteomes" id="UP000012073">
    <property type="component" value="Unassembled WGS sequence"/>
</dbReference>
<dbReference type="GeneID" id="17320456"/>
<evidence type="ECO:0000313" key="2">
    <source>
        <dbReference type="EMBL" id="CDF32936.1"/>
    </source>
</evidence>
<feature type="region of interest" description="Disordered" evidence="1">
    <location>
        <begin position="1"/>
        <end position="38"/>
    </location>
</feature>
<organism evidence="2 3">
    <name type="scientific">Chondrus crispus</name>
    <name type="common">Carrageen Irish moss</name>
    <name type="synonym">Polymorpha crispa</name>
    <dbReference type="NCBI Taxonomy" id="2769"/>
    <lineage>
        <taxon>Eukaryota</taxon>
        <taxon>Rhodophyta</taxon>
        <taxon>Florideophyceae</taxon>
        <taxon>Rhodymeniophycidae</taxon>
        <taxon>Gigartinales</taxon>
        <taxon>Gigartinaceae</taxon>
        <taxon>Chondrus</taxon>
    </lineage>
</organism>
<dbReference type="KEGG" id="ccp:CHC_T00001819001"/>
<evidence type="ECO:0000256" key="1">
    <source>
        <dbReference type="SAM" id="MobiDB-lite"/>
    </source>
</evidence>
<dbReference type="RefSeq" id="XP_005712739.1">
    <property type="nucleotide sequence ID" value="XM_005712682.1"/>
</dbReference>
<reference evidence="3" key="1">
    <citation type="journal article" date="2013" name="Proc. Natl. Acad. Sci. U.S.A.">
        <title>Genome structure and metabolic features in the red seaweed Chondrus crispus shed light on evolution of the Archaeplastida.</title>
        <authorList>
            <person name="Collen J."/>
            <person name="Porcel B."/>
            <person name="Carre W."/>
            <person name="Ball S.G."/>
            <person name="Chaparro C."/>
            <person name="Tonon T."/>
            <person name="Barbeyron T."/>
            <person name="Michel G."/>
            <person name="Noel B."/>
            <person name="Valentin K."/>
            <person name="Elias M."/>
            <person name="Artiguenave F."/>
            <person name="Arun A."/>
            <person name="Aury J.M."/>
            <person name="Barbosa-Neto J.F."/>
            <person name="Bothwell J.H."/>
            <person name="Bouget F.Y."/>
            <person name="Brillet L."/>
            <person name="Cabello-Hurtado F."/>
            <person name="Capella-Gutierrez S."/>
            <person name="Charrier B."/>
            <person name="Cladiere L."/>
            <person name="Cock J.M."/>
            <person name="Coelho S.M."/>
            <person name="Colleoni C."/>
            <person name="Czjzek M."/>
            <person name="Da Silva C."/>
            <person name="Delage L."/>
            <person name="Denoeud F."/>
            <person name="Deschamps P."/>
            <person name="Dittami S.M."/>
            <person name="Gabaldon T."/>
            <person name="Gachon C.M."/>
            <person name="Groisillier A."/>
            <person name="Herve C."/>
            <person name="Jabbari K."/>
            <person name="Katinka M."/>
            <person name="Kloareg B."/>
            <person name="Kowalczyk N."/>
            <person name="Labadie K."/>
            <person name="Leblanc C."/>
            <person name="Lopez P.J."/>
            <person name="McLachlan D.H."/>
            <person name="Meslet-Cladiere L."/>
            <person name="Moustafa A."/>
            <person name="Nehr Z."/>
            <person name="Nyvall Collen P."/>
            <person name="Panaud O."/>
            <person name="Partensky F."/>
            <person name="Poulain J."/>
            <person name="Rensing S.A."/>
            <person name="Rousvoal S."/>
            <person name="Samson G."/>
            <person name="Symeonidi A."/>
            <person name="Weissenbach J."/>
            <person name="Zambounis A."/>
            <person name="Wincker P."/>
            <person name="Boyen C."/>
        </authorList>
    </citation>
    <scope>NUCLEOTIDE SEQUENCE [LARGE SCALE GENOMIC DNA]</scope>
    <source>
        <strain evidence="3">cv. Stackhouse</strain>
    </source>
</reference>
<name>R7Q6B9_CHOCR</name>
<accession>R7Q6B9</accession>
<keyword evidence="3" id="KW-1185">Reference proteome</keyword>
<evidence type="ECO:0000313" key="3">
    <source>
        <dbReference type="Proteomes" id="UP000012073"/>
    </source>
</evidence>
<sequence>MASSLDGAISFGSSVPRRCTQHHGRSPPRSPYIGNLRSVYPHPVTASAHKARRPLIASLRNGRPDYRSLHLASTGI</sequence>
<protein>
    <submittedName>
        <fullName evidence="2">Uncharacterized protein</fullName>
    </submittedName>
</protein>
<proteinExistence type="predicted"/>
<dbReference type="AlphaFoldDB" id="R7Q6B9"/>
<dbReference type="EMBL" id="HG001615">
    <property type="protein sequence ID" value="CDF32936.1"/>
    <property type="molecule type" value="Genomic_DNA"/>
</dbReference>